<name>A0A1X7SQK9_AMPQE</name>
<accession>A0A1X7SQK9</accession>
<reference evidence="2" key="1">
    <citation type="submission" date="2017-05" db="UniProtKB">
        <authorList>
            <consortium name="EnsemblMetazoa"/>
        </authorList>
    </citation>
    <scope>IDENTIFICATION</scope>
</reference>
<protein>
    <submittedName>
        <fullName evidence="2">Uncharacterized protein</fullName>
    </submittedName>
</protein>
<feature type="transmembrane region" description="Helical" evidence="1">
    <location>
        <begin position="12"/>
        <end position="31"/>
    </location>
</feature>
<organism evidence="2">
    <name type="scientific">Amphimedon queenslandica</name>
    <name type="common">Sponge</name>
    <dbReference type="NCBI Taxonomy" id="400682"/>
    <lineage>
        <taxon>Eukaryota</taxon>
        <taxon>Metazoa</taxon>
        <taxon>Porifera</taxon>
        <taxon>Demospongiae</taxon>
        <taxon>Heteroscleromorpha</taxon>
        <taxon>Haplosclerida</taxon>
        <taxon>Niphatidae</taxon>
        <taxon>Amphimedon</taxon>
    </lineage>
</organism>
<proteinExistence type="predicted"/>
<dbReference type="InParanoid" id="A0A1X7SQK9"/>
<evidence type="ECO:0000313" key="2">
    <source>
        <dbReference type="EnsemblMetazoa" id="Aqu2.1.04373_001"/>
    </source>
</evidence>
<evidence type="ECO:0000256" key="1">
    <source>
        <dbReference type="SAM" id="Phobius"/>
    </source>
</evidence>
<sequence>MGFLSTTFTKAALILLIALTIIGSLGLYFYIRVPNMSIECGQSRLYSHSLHIGPYI</sequence>
<keyword evidence="1" id="KW-0472">Membrane</keyword>
<keyword evidence="1" id="KW-1133">Transmembrane helix</keyword>
<dbReference type="EnsemblMetazoa" id="Aqu2.1.04373_001">
    <property type="protein sequence ID" value="Aqu2.1.04373_001"/>
    <property type="gene ID" value="Aqu2.1.04373"/>
</dbReference>
<dbReference type="AlphaFoldDB" id="A0A1X7SQK9"/>
<keyword evidence="1" id="KW-0812">Transmembrane</keyword>